<dbReference type="OrthoDB" id="9798386at2"/>
<feature type="transmembrane region" description="Helical" evidence="7">
    <location>
        <begin position="343"/>
        <end position="360"/>
    </location>
</feature>
<dbReference type="PANTHER" id="PTHR43806">
    <property type="entry name" value="PEPTIDASE S8"/>
    <property type="match status" value="1"/>
</dbReference>
<dbReference type="KEGG" id="cted:CTEST_02325"/>
<dbReference type="InterPro" id="IPR036852">
    <property type="entry name" value="Peptidase_S8/S53_dom_sf"/>
</dbReference>
<gene>
    <name evidence="10" type="ORF">CTEST_02325</name>
</gene>
<evidence type="ECO:0000256" key="4">
    <source>
        <dbReference type="ARBA" id="ARBA00022825"/>
    </source>
</evidence>
<evidence type="ECO:0000256" key="6">
    <source>
        <dbReference type="RuleBase" id="RU003355"/>
    </source>
</evidence>
<dbReference type="InterPro" id="IPR023828">
    <property type="entry name" value="Peptidase_S8_Ser-AS"/>
</dbReference>
<dbReference type="PATRIC" id="fig|136857.5.peg.455"/>
<dbReference type="Gene3D" id="3.40.50.200">
    <property type="entry name" value="Peptidase S8/S53 domain"/>
    <property type="match status" value="1"/>
</dbReference>
<evidence type="ECO:0000256" key="5">
    <source>
        <dbReference type="PROSITE-ProRule" id="PRU01240"/>
    </source>
</evidence>
<dbReference type="PRINTS" id="PR00723">
    <property type="entry name" value="SUBTILISIN"/>
</dbReference>
<reference evidence="11" key="2">
    <citation type="submission" date="2015-05" db="EMBL/GenBank/DDBJ databases">
        <title>Complete genome sequence of Corynebacterium testudinoris DSM 44614, recovered from necrotic lesions in the mouth of a tortoise.</title>
        <authorList>
            <person name="Ruckert C."/>
            <person name="Albersmeier A."/>
            <person name="Winkler A."/>
            <person name="Tauch A."/>
        </authorList>
    </citation>
    <scope>NUCLEOTIDE SEQUENCE [LARGE SCALE GENOMIC DNA]</scope>
    <source>
        <strain evidence="11">DSM 44614</strain>
    </source>
</reference>
<evidence type="ECO:0000256" key="7">
    <source>
        <dbReference type="SAM" id="Phobius"/>
    </source>
</evidence>
<keyword evidence="4 5" id="KW-0720">Serine protease</keyword>
<dbReference type="Proteomes" id="UP000035540">
    <property type="component" value="Chromosome"/>
</dbReference>
<feature type="active site" description="Charge relay system" evidence="5">
    <location>
        <position position="92"/>
    </location>
</feature>
<accession>A0A0G3H5B1</accession>
<dbReference type="STRING" id="136857.CTEST_02325"/>
<keyword evidence="11" id="KW-1185">Reference proteome</keyword>
<dbReference type="EMBL" id="CP011545">
    <property type="protein sequence ID" value="AKK07920.1"/>
    <property type="molecule type" value="Genomic_DNA"/>
</dbReference>
<dbReference type="EC" id="3.4.21.-" evidence="10"/>
<sequence length="375" mass="38391">MRFVLVVILLALSTPALSVAQAPTTPCAVPLSAADADLTPRPATHRIASGEGVAVAVIDTGVAAHPQLGEVEAVADLVARATPDPLFDCDGHGTIVAGVIRDIAPGARLLSIRQSSAHYRTDRADTSGTLANLAEAIHLAIDARARVINVSVVSCVPAHQAPLIDARVLDDALHRAESEGVIVVAAAGNNGGNCHPGSVVYPAHSPTVVAVSATHSRDPHSSAEYSLPGEFSAPGIVAAGLSPSGEGRASGMTTGNGDASAFEGTSFAAPVVSGTAALLRERYSDETAAEIRERLWQAAEPGLGVVDPHRVLTYVAGPPLLTPSRDLMLEVPAPLADPARERALLLFGLFAVVLVIGVLIRRLTGGQPDSPASSM</sequence>
<dbReference type="InterPro" id="IPR000209">
    <property type="entry name" value="Peptidase_S8/S53_dom"/>
</dbReference>
<dbReference type="PANTHER" id="PTHR43806:SF11">
    <property type="entry name" value="CEREVISIN-RELATED"/>
    <property type="match status" value="1"/>
</dbReference>
<keyword evidence="2 5" id="KW-0645">Protease</keyword>
<comment type="similarity">
    <text evidence="1 5 6">Belongs to the peptidase S8 family.</text>
</comment>
<proteinExistence type="inferred from homology"/>
<dbReference type="SUPFAM" id="SSF52743">
    <property type="entry name" value="Subtilisin-like"/>
    <property type="match status" value="1"/>
</dbReference>
<evidence type="ECO:0000256" key="8">
    <source>
        <dbReference type="SAM" id="SignalP"/>
    </source>
</evidence>
<keyword evidence="8" id="KW-0732">Signal</keyword>
<evidence type="ECO:0000256" key="2">
    <source>
        <dbReference type="ARBA" id="ARBA00022670"/>
    </source>
</evidence>
<dbReference type="InterPro" id="IPR050131">
    <property type="entry name" value="Peptidase_S8_subtilisin-like"/>
</dbReference>
<dbReference type="PROSITE" id="PS00138">
    <property type="entry name" value="SUBTILASE_SER"/>
    <property type="match status" value="1"/>
</dbReference>
<evidence type="ECO:0000313" key="10">
    <source>
        <dbReference type="EMBL" id="AKK07920.1"/>
    </source>
</evidence>
<feature type="signal peptide" evidence="8">
    <location>
        <begin position="1"/>
        <end position="20"/>
    </location>
</feature>
<name>A0A0G3H5B1_9CORY</name>
<feature type="active site" description="Charge relay system" evidence="5">
    <location>
        <position position="59"/>
    </location>
</feature>
<feature type="domain" description="Peptidase S8/S53" evidence="9">
    <location>
        <begin position="50"/>
        <end position="300"/>
    </location>
</feature>
<dbReference type="GO" id="GO:0006508">
    <property type="term" value="P:proteolysis"/>
    <property type="evidence" value="ECO:0007669"/>
    <property type="project" value="UniProtKB-KW"/>
</dbReference>
<keyword evidence="7" id="KW-0472">Membrane</keyword>
<reference evidence="10 11" key="1">
    <citation type="journal article" date="2015" name="Genome Announc.">
        <title>Complete Genome Sequence of the Type Strain Corynebacterium testudinoris DSM 44614, Recovered from Necrotic Lesions in the Mouth of a Tortoise.</title>
        <authorList>
            <person name="Ruckert C."/>
            <person name="Kriete M."/>
            <person name="Jaenicke S."/>
            <person name="Winkler A."/>
            <person name="Tauch A."/>
        </authorList>
    </citation>
    <scope>NUCLEOTIDE SEQUENCE [LARGE SCALE GENOMIC DNA]</scope>
    <source>
        <strain evidence="10 11">DSM 44614</strain>
    </source>
</reference>
<dbReference type="Pfam" id="PF00082">
    <property type="entry name" value="Peptidase_S8"/>
    <property type="match status" value="1"/>
</dbReference>
<keyword evidence="7" id="KW-1133">Transmembrane helix</keyword>
<evidence type="ECO:0000256" key="1">
    <source>
        <dbReference type="ARBA" id="ARBA00011073"/>
    </source>
</evidence>
<protein>
    <submittedName>
        <fullName evidence="10">Subtilase family protease</fullName>
        <ecNumber evidence="10">3.4.21.-</ecNumber>
    </submittedName>
</protein>
<organism evidence="10 11">
    <name type="scientific">Corynebacterium testudinoris</name>
    <dbReference type="NCBI Taxonomy" id="136857"/>
    <lineage>
        <taxon>Bacteria</taxon>
        <taxon>Bacillati</taxon>
        <taxon>Actinomycetota</taxon>
        <taxon>Actinomycetes</taxon>
        <taxon>Mycobacteriales</taxon>
        <taxon>Corynebacteriaceae</taxon>
        <taxon>Corynebacterium</taxon>
    </lineage>
</organism>
<dbReference type="AlphaFoldDB" id="A0A0G3H5B1"/>
<dbReference type="PROSITE" id="PS00136">
    <property type="entry name" value="SUBTILASE_ASP"/>
    <property type="match status" value="1"/>
</dbReference>
<dbReference type="PROSITE" id="PS51892">
    <property type="entry name" value="SUBTILASE"/>
    <property type="match status" value="1"/>
</dbReference>
<feature type="chain" id="PRO_5039098604" evidence="8">
    <location>
        <begin position="21"/>
        <end position="375"/>
    </location>
</feature>
<keyword evidence="7" id="KW-0812">Transmembrane</keyword>
<evidence type="ECO:0000313" key="11">
    <source>
        <dbReference type="Proteomes" id="UP000035540"/>
    </source>
</evidence>
<keyword evidence="3 5" id="KW-0378">Hydrolase</keyword>
<dbReference type="InterPro" id="IPR015500">
    <property type="entry name" value="Peptidase_S8_subtilisin-rel"/>
</dbReference>
<feature type="active site" description="Charge relay system" evidence="5">
    <location>
        <position position="266"/>
    </location>
</feature>
<dbReference type="InterPro" id="IPR023827">
    <property type="entry name" value="Peptidase_S8_Asp-AS"/>
</dbReference>
<dbReference type="GO" id="GO:0004252">
    <property type="term" value="F:serine-type endopeptidase activity"/>
    <property type="evidence" value="ECO:0007669"/>
    <property type="project" value="UniProtKB-UniRule"/>
</dbReference>
<evidence type="ECO:0000256" key="3">
    <source>
        <dbReference type="ARBA" id="ARBA00022801"/>
    </source>
</evidence>
<evidence type="ECO:0000259" key="9">
    <source>
        <dbReference type="Pfam" id="PF00082"/>
    </source>
</evidence>